<evidence type="ECO:0000313" key="3">
    <source>
        <dbReference type="Proteomes" id="UP001189122"/>
    </source>
</evidence>
<dbReference type="InterPro" id="IPR043128">
    <property type="entry name" value="Rev_trsase/Diguanyl_cyclase"/>
</dbReference>
<dbReference type="Pfam" id="PF17919">
    <property type="entry name" value="RT_RNaseH_2"/>
    <property type="match status" value="1"/>
</dbReference>
<sequence length="143" mass="16286">MPSTFQRLITELLRSFMRKFVVVYFDDILIYSRGVSADPDKVRVIISWPRPPNVHDTRSFIGLATFYRHFVQNFSSVTAPIIDCLKMDPFQWTEAADQAFERVKALMTQAPVLRVLDFNKVFEVTCDASDIGIGGVLSQDGHP</sequence>
<dbReference type="InterPro" id="IPR041577">
    <property type="entry name" value="RT_RNaseH_2"/>
</dbReference>
<dbReference type="EMBL" id="CACRZD030000012">
    <property type="protein sequence ID" value="CAA6668925.1"/>
    <property type="molecule type" value="Genomic_DNA"/>
</dbReference>
<dbReference type="EMBL" id="LR743599">
    <property type="protein sequence ID" value="CAA2629682.1"/>
    <property type="molecule type" value="Genomic_DNA"/>
</dbReference>
<evidence type="ECO:0000259" key="1">
    <source>
        <dbReference type="Pfam" id="PF17919"/>
    </source>
</evidence>
<gene>
    <name evidence="2" type="ORF">SI7747_12015320</name>
</gene>
<proteinExistence type="predicted"/>
<keyword evidence="3" id="KW-1185">Reference proteome</keyword>
<dbReference type="PANTHER" id="PTHR33064:SF37">
    <property type="entry name" value="RIBONUCLEASE H"/>
    <property type="match status" value="1"/>
</dbReference>
<dbReference type="InterPro" id="IPR051320">
    <property type="entry name" value="Viral_Replic_Matur_Polypro"/>
</dbReference>
<evidence type="ECO:0000313" key="2">
    <source>
        <dbReference type="EMBL" id="CAA2629682.1"/>
    </source>
</evidence>
<dbReference type="AlphaFoldDB" id="A0A7I8JGN3"/>
<accession>A0A7I8JGN3</accession>
<dbReference type="SUPFAM" id="SSF56672">
    <property type="entry name" value="DNA/RNA polymerases"/>
    <property type="match status" value="1"/>
</dbReference>
<dbReference type="Proteomes" id="UP001189122">
    <property type="component" value="Unassembled WGS sequence"/>
</dbReference>
<dbReference type="Gene3D" id="3.30.70.270">
    <property type="match status" value="2"/>
</dbReference>
<dbReference type="FunFam" id="3.30.70.270:FF:000020">
    <property type="entry name" value="Transposon Tf2-6 polyprotein-like Protein"/>
    <property type="match status" value="1"/>
</dbReference>
<name>A0A7I8JGN3_SPIIN</name>
<feature type="domain" description="Reverse transcriptase/retrotransposon-derived protein RNase H-like" evidence="1">
    <location>
        <begin position="92"/>
        <end position="141"/>
    </location>
</feature>
<organism evidence="2">
    <name type="scientific">Spirodela intermedia</name>
    <name type="common">Intermediate duckweed</name>
    <dbReference type="NCBI Taxonomy" id="51605"/>
    <lineage>
        <taxon>Eukaryota</taxon>
        <taxon>Viridiplantae</taxon>
        <taxon>Streptophyta</taxon>
        <taxon>Embryophyta</taxon>
        <taxon>Tracheophyta</taxon>
        <taxon>Spermatophyta</taxon>
        <taxon>Magnoliopsida</taxon>
        <taxon>Liliopsida</taxon>
        <taxon>Araceae</taxon>
        <taxon>Lemnoideae</taxon>
        <taxon>Spirodela</taxon>
    </lineage>
</organism>
<reference evidence="2 3" key="1">
    <citation type="submission" date="2019-12" db="EMBL/GenBank/DDBJ databases">
        <authorList>
            <person name="Scholz U."/>
            <person name="Mascher M."/>
            <person name="Fiebig A."/>
        </authorList>
    </citation>
    <scope>NUCLEOTIDE SEQUENCE</scope>
</reference>
<dbReference type="PANTHER" id="PTHR33064">
    <property type="entry name" value="POL PROTEIN"/>
    <property type="match status" value="1"/>
</dbReference>
<protein>
    <recommendedName>
        <fullName evidence="1">Reverse transcriptase/retrotransposon-derived protein RNase H-like domain-containing protein</fullName>
    </recommendedName>
</protein>
<dbReference type="InterPro" id="IPR043502">
    <property type="entry name" value="DNA/RNA_pol_sf"/>
</dbReference>